<dbReference type="SUPFAM" id="SSF53756">
    <property type="entry name" value="UDP-Glycosyltransferase/glycogen phosphorylase"/>
    <property type="match status" value="1"/>
</dbReference>
<dbReference type="EMBL" id="JACLYU010000002">
    <property type="protein sequence ID" value="MBM6699059.1"/>
    <property type="molecule type" value="Genomic_DNA"/>
</dbReference>
<evidence type="ECO:0000256" key="1">
    <source>
        <dbReference type="ARBA" id="ARBA00004202"/>
    </source>
</evidence>
<keyword evidence="5" id="KW-0777">Teichoic acid biosynthesis</keyword>
<protein>
    <submittedName>
        <fullName evidence="7">CDP-glycerol glycerophosphotransferase family protein</fullName>
    </submittedName>
</protein>
<dbReference type="PANTHER" id="PTHR37316:SF3">
    <property type="entry name" value="TEICHOIC ACID GLYCEROL-PHOSPHATE TRANSFERASE"/>
    <property type="match status" value="1"/>
</dbReference>
<sequence>MEIITWAIRLISGVLMLFPRRRRIALLSRQSARPFDFKLLEPYLNRAFPGYDVVWCCVRKGGRLGPLTGLRQLWLSITSSLCIVDGYVPSVSIPRISARTAAKLPPCVQLWHAMGAIKCFGRQSLDTPAGRTTHEARALGMHRGYALVIAGLAGARGAFAEAFGYGADRIVPLGLPRADYLLDPGYARLRERRTDVVRERLRLTRHEGDVVLYAPTFRKHPRDAHWQRHAVDALRRALPSEIALVVSGHPLDRSQETDGTAGADVRYLRAMPSIDALGLADYVVTDYSAIAFEAALAQRKVLFYVPDIAEYRLSPGLNIDPVRDLPSLAFQDARELGRLVADDQRNGKTYDADAFAAFMRGYGVDDLRDAKDGTCERIVRALSPLIDSGIEGKKG</sequence>
<organism evidence="7 8">
    <name type="scientific">Bifidobacterium pullorum subsp. saeculare</name>
    <dbReference type="NCBI Taxonomy" id="78257"/>
    <lineage>
        <taxon>Bacteria</taxon>
        <taxon>Bacillati</taxon>
        <taxon>Actinomycetota</taxon>
        <taxon>Actinomycetes</taxon>
        <taxon>Bifidobacteriales</taxon>
        <taxon>Bifidobacteriaceae</taxon>
        <taxon>Bifidobacterium</taxon>
    </lineage>
</organism>
<name>A0A938WXG2_9BIFI</name>
<reference evidence="7" key="1">
    <citation type="submission" date="2020-08" db="EMBL/GenBank/DDBJ databases">
        <authorList>
            <person name="Cejkova D."/>
            <person name="Kubasova T."/>
            <person name="Jahodarova E."/>
            <person name="Rychlik I."/>
        </authorList>
    </citation>
    <scope>NUCLEOTIDE SEQUENCE</scope>
    <source>
        <strain evidence="7">An836</strain>
    </source>
</reference>
<dbReference type="Proteomes" id="UP000718821">
    <property type="component" value="Unassembled WGS sequence"/>
</dbReference>
<evidence type="ECO:0000256" key="6">
    <source>
        <dbReference type="ARBA" id="ARBA00023136"/>
    </source>
</evidence>
<evidence type="ECO:0000256" key="2">
    <source>
        <dbReference type="ARBA" id="ARBA00010488"/>
    </source>
</evidence>
<dbReference type="Gene3D" id="3.40.50.11820">
    <property type="match status" value="1"/>
</dbReference>
<keyword evidence="8" id="KW-1185">Reference proteome</keyword>
<evidence type="ECO:0000313" key="8">
    <source>
        <dbReference type="Proteomes" id="UP000718821"/>
    </source>
</evidence>
<dbReference type="GO" id="GO:0019350">
    <property type="term" value="P:teichoic acid biosynthetic process"/>
    <property type="evidence" value="ECO:0007669"/>
    <property type="project" value="UniProtKB-KW"/>
</dbReference>
<dbReference type="InterPro" id="IPR051612">
    <property type="entry name" value="Teichoic_Acid_Biosynth"/>
</dbReference>
<keyword evidence="6" id="KW-0472">Membrane</keyword>
<keyword evidence="3" id="KW-1003">Cell membrane</keyword>
<dbReference type="InterPro" id="IPR043149">
    <property type="entry name" value="TagF_N"/>
</dbReference>
<dbReference type="GO" id="GO:0047355">
    <property type="term" value="F:CDP-glycerol glycerophosphotransferase activity"/>
    <property type="evidence" value="ECO:0007669"/>
    <property type="project" value="InterPro"/>
</dbReference>
<dbReference type="Gene3D" id="3.40.50.12580">
    <property type="match status" value="1"/>
</dbReference>
<dbReference type="InterPro" id="IPR043148">
    <property type="entry name" value="TagF_C"/>
</dbReference>
<dbReference type="Pfam" id="PF04464">
    <property type="entry name" value="Glyphos_transf"/>
    <property type="match status" value="1"/>
</dbReference>
<dbReference type="AlphaFoldDB" id="A0A938WXG2"/>
<comment type="caution">
    <text evidence="7">The sequence shown here is derived from an EMBL/GenBank/DDBJ whole genome shotgun (WGS) entry which is preliminary data.</text>
</comment>
<gene>
    <name evidence="7" type="ORF">H7U32_01685</name>
</gene>
<reference evidence="7" key="2">
    <citation type="journal article" date="2021" name="Sci. Rep.">
        <title>The distribution of antibiotic resistance genes in chicken gut microbiota commensals.</title>
        <authorList>
            <person name="Juricova H."/>
            <person name="Matiasovicova J."/>
            <person name="Kubasova T."/>
            <person name="Cejkova D."/>
            <person name="Rychlik I."/>
        </authorList>
    </citation>
    <scope>NUCLEOTIDE SEQUENCE</scope>
    <source>
        <strain evidence="7">An836</strain>
    </source>
</reference>
<evidence type="ECO:0000256" key="5">
    <source>
        <dbReference type="ARBA" id="ARBA00022944"/>
    </source>
</evidence>
<comment type="subcellular location">
    <subcellularLocation>
        <location evidence="1">Cell membrane</location>
        <topology evidence="1">Peripheral membrane protein</topology>
    </subcellularLocation>
</comment>
<evidence type="ECO:0000256" key="3">
    <source>
        <dbReference type="ARBA" id="ARBA00022475"/>
    </source>
</evidence>
<dbReference type="InterPro" id="IPR007554">
    <property type="entry name" value="Glycerophosphate_synth"/>
</dbReference>
<evidence type="ECO:0000256" key="4">
    <source>
        <dbReference type="ARBA" id="ARBA00022679"/>
    </source>
</evidence>
<comment type="similarity">
    <text evidence="2">Belongs to the CDP-glycerol glycerophosphotransferase family.</text>
</comment>
<keyword evidence="4" id="KW-0808">Transferase</keyword>
<dbReference type="PANTHER" id="PTHR37316">
    <property type="entry name" value="TEICHOIC ACID GLYCEROL-PHOSPHATE PRIMASE"/>
    <property type="match status" value="1"/>
</dbReference>
<dbReference type="GO" id="GO:0005886">
    <property type="term" value="C:plasma membrane"/>
    <property type="evidence" value="ECO:0007669"/>
    <property type="project" value="UniProtKB-SubCell"/>
</dbReference>
<dbReference type="RefSeq" id="WP_204467488.1">
    <property type="nucleotide sequence ID" value="NZ_JACLYU010000002.1"/>
</dbReference>
<evidence type="ECO:0000313" key="7">
    <source>
        <dbReference type="EMBL" id="MBM6699059.1"/>
    </source>
</evidence>
<proteinExistence type="inferred from homology"/>
<accession>A0A938WXG2</accession>